<feature type="region of interest" description="Disordered" evidence="2">
    <location>
        <begin position="1220"/>
        <end position="1321"/>
    </location>
</feature>
<dbReference type="InterPro" id="IPR003169">
    <property type="entry name" value="GYF"/>
</dbReference>
<gene>
    <name evidence="4" type="ORF">CRG98_013661</name>
</gene>
<feature type="compositionally biased region" description="Basic and acidic residues" evidence="2">
    <location>
        <begin position="700"/>
        <end position="709"/>
    </location>
</feature>
<feature type="region of interest" description="Disordered" evidence="2">
    <location>
        <begin position="1776"/>
        <end position="1812"/>
    </location>
</feature>
<feature type="region of interest" description="Disordered" evidence="2">
    <location>
        <begin position="1546"/>
        <end position="1582"/>
    </location>
</feature>
<feature type="compositionally biased region" description="Low complexity" evidence="2">
    <location>
        <begin position="1457"/>
        <end position="1478"/>
    </location>
</feature>
<feature type="compositionally biased region" description="Polar residues" evidence="2">
    <location>
        <begin position="1251"/>
        <end position="1267"/>
    </location>
</feature>
<accession>A0A2I0KBM9</accession>
<dbReference type="SUPFAM" id="SSF55277">
    <property type="entry name" value="GYF domain"/>
    <property type="match status" value="1"/>
</dbReference>
<dbReference type="Proteomes" id="UP000233551">
    <property type="component" value="Unassembled WGS sequence"/>
</dbReference>
<keyword evidence="1" id="KW-0175">Coiled coil</keyword>
<feature type="domain" description="GYF" evidence="3">
    <location>
        <begin position="629"/>
        <end position="680"/>
    </location>
</feature>
<dbReference type="Pfam" id="PF02213">
    <property type="entry name" value="GYF"/>
    <property type="match status" value="1"/>
</dbReference>
<evidence type="ECO:0000256" key="2">
    <source>
        <dbReference type="SAM" id="MobiDB-lite"/>
    </source>
</evidence>
<feature type="compositionally biased region" description="Low complexity" evidence="2">
    <location>
        <begin position="1235"/>
        <end position="1244"/>
    </location>
</feature>
<feature type="compositionally biased region" description="Polar residues" evidence="2">
    <location>
        <begin position="1305"/>
        <end position="1317"/>
    </location>
</feature>
<proteinExistence type="predicted"/>
<feature type="compositionally biased region" description="Basic residues" evidence="2">
    <location>
        <begin position="1799"/>
        <end position="1809"/>
    </location>
</feature>
<evidence type="ECO:0000259" key="3">
    <source>
        <dbReference type="PROSITE" id="PS50829"/>
    </source>
</evidence>
<evidence type="ECO:0000313" key="5">
    <source>
        <dbReference type="Proteomes" id="UP000233551"/>
    </source>
</evidence>
<comment type="caution">
    <text evidence="4">The sequence shown here is derived from an EMBL/GenBank/DDBJ whole genome shotgun (WGS) entry which is preliminary data.</text>
</comment>
<sequence>MSQPNVVFDDASFPYRSSMPISMNSETLLLGSTQSPGYVAPIEEAPVATIEAPPRTQYMVTWSQDGSFLAHHFVIYRHPIAFTVSIALQEPREPLHLLLFKPCSPPLSPSLSLSAVSELNFRVFASRTSLSAAHLRSPMAHSAGSGTRPHHLSVAPPLPISKDVQGLENPVPLSPQWLLPKAGDGKLGTGPGESHFSPYSAPGNLSGSKSSGEGESVKKKDVFRPSLLDMETGNRDRWRDEERDTNVSARKDHWRDGDRELSDTRRVEHWDNPARQHFGEGRRAPSERRNDLSNRENTNDQRRESKWNTRWGPDDKEREVSRERFNNSGKDGDILADKGTGHASNHMKDDREGDHYRPWRGSFMQSRTRVEPPLQQSPIMNKQEPTLAPGRGRAETAPMTFSFGRGRNISVGNPTNSASMHSLGATSDKGDISHGEASTFRYNRMKLLGVYRTMDMRSYRNLKDGLVQVPLLTQEEPVEPLALCGPSVEETDVLNGIDAGDIVSSGAPQIAKDGSFGRNMLDSSQSRRNKFGSTEELPFHVDESGEHVETSKGFYANTVEGLPPEQRKLSHDFSSKQDSVEAQKIDQNRNSKAFLKDEEKWHTNEDPILERQSAAQQEARGLQQTPPENLILCYKDPQGEIQGPFSGSDIIGWFEAGYFGIDLLVRLANAPSGSPFLFLGDVMPHLRAKARPPPGFKTPKPNEMDEPAGRTDLSSVGSAHAGLGGIDLIGNDLRRKQASRTEAENRFLESLMSGSASSMPPFSEGLQGQRERHPTIGATAEIDGGNAFLMAKRMELERQRSMLNPNQYWGRDPVIPSPEVVQNSIPHSTLLSSVADGTRLPQSQSPELIPILQGLSERPFAGVNTSVTSWSNLPSQGSLDPIQEQIGLHHAQNFSSQGLLGLQQQRLQSLSQPSFSNLFPQPVDGVSANLTADKLMSSGLLEDPRLLSMLQEQQLLRLHSQVQAPAQQLSLLDKVLLLQQQQQQQKQEQQQQLLRQQQLLSQILSNHPPNQHFAEPSFAPSQMGAAPMDPQQRPLQELFRVGNNDVNSSNSANLPPQVNQNIGHSAGTEASLHLPHQIFGSFNHQMGLAAPVPGLAETIHQKEQLPFTATVEMSIPLDVSGRSSVGGPHVVGAPHAPEHLIPHTGGAAVQPVMTATSELTADPATCERPVMAGTCENELAVPEQLDGNQIQQEATLDKPLEENIMEEQVASDVNVVEEREVKKVPEKKSRKQKSSKSNSASEPAKGLKANATLQAAQSETLGKSQPKTVEENIPFVESRDRKTSIQESAPEDIKADRAEVKADSRQNGSVSVPSAQPGQRAWKAAPGFRAKSLLEIQQEEERRAQVEIAVWEITTSVSTMNVSTPWAGVVANLDSKTFRDTAGDASAVAPIMAKSEISPSSLSRKSQLHDLFADEVGPKSSQTQVEFPVPTHVSAVEDDEFIEAKESKKSRKKSAKAKSAGAKAPVAVAADVPAASSPLDKVKSSRAVQEDREVLPAIPSGPSLGDFVPWKVESSNSTPAPAWSIDSGKLAKPATSLRDILREQEKKVSSVANNPMPAPPKSQPIQSAQRSTSWSLSGSSPAKAASPIQFNSLASSQLKHKADDDLFWGPIDQSKEEEQRMDFPGLGNQGGWVTKSTPVKGMVGGSLNRQKSAGVKPVERSLSSSPASAQASLKGKKEAMNNHSEAMDFRDWCQSECARLIGTTDMSFLEFCVKQSRSEAELLLKENLGAYDPNHEFIDKFLNYKELLPADVLEIAFQNPGNRKVTGFNIVEKKSAEKTGSAGDDAEQELADGATSKGGGKKKGKKGKKVNPSVLGFNVVSNRIMMGEIQTVED</sequence>
<feature type="region of interest" description="Disordered" evidence="2">
    <location>
        <begin position="1444"/>
        <end position="1527"/>
    </location>
</feature>
<evidence type="ECO:0000256" key="1">
    <source>
        <dbReference type="SAM" id="Coils"/>
    </source>
</evidence>
<feature type="region of interest" description="Disordered" evidence="2">
    <location>
        <begin position="691"/>
        <end position="716"/>
    </location>
</feature>
<name>A0A2I0KBM9_PUNGR</name>
<evidence type="ECO:0000313" key="4">
    <source>
        <dbReference type="EMBL" id="PKI65941.1"/>
    </source>
</evidence>
<feature type="region of interest" description="Disordered" evidence="2">
    <location>
        <begin position="139"/>
        <end position="357"/>
    </location>
</feature>
<dbReference type="CDD" id="cd00072">
    <property type="entry name" value="GYF"/>
    <property type="match status" value="1"/>
</dbReference>
<dbReference type="PANTHER" id="PTHR47471">
    <property type="entry name" value="GYF DOMAIN-CONTAINING PROTEIN"/>
    <property type="match status" value="1"/>
</dbReference>
<dbReference type="Gene3D" id="3.30.1490.40">
    <property type="match status" value="1"/>
</dbReference>
<organism evidence="4 5">
    <name type="scientific">Punica granatum</name>
    <name type="common">Pomegranate</name>
    <dbReference type="NCBI Taxonomy" id="22663"/>
    <lineage>
        <taxon>Eukaryota</taxon>
        <taxon>Viridiplantae</taxon>
        <taxon>Streptophyta</taxon>
        <taxon>Embryophyta</taxon>
        <taxon>Tracheophyta</taxon>
        <taxon>Spermatophyta</taxon>
        <taxon>Magnoliopsida</taxon>
        <taxon>eudicotyledons</taxon>
        <taxon>Gunneridae</taxon>
        <taxon>Pentapetalae</taxon>
        <taxon>rosids</taxon>
        <taxon>malvids</taxon>
        <taxon>Myrtales</taxon>
        <taxon>Lythraceae</taxon>
        <taxon>Punica</taxon>
    </lineage>
</organism>
<feature type="compositionally biased region" description="Basic and acidic residues" evidence="2">
    <location>
        <begin position="1480"/>
        <end position="1494"/>
    </location>
</feature>
<reference evidence="4 5" key="1">
    <citation type="submission" date="2017-11" db="EMBL/GenBank/DDBJ databases">
        <title>De-novo sequencing of pomegranate (Punica granatum L.) genome.</title>
        <authorList>
            <person name="Akparov Z."/>
            <person name="Amiraslanov A."/>
            <person name="Hajiyeva S."/>
            <person name="Abbasov M."/>
            <person name="Kaur K."/>
            <person name="Hamwieh A."/>
            <person name="Solovyev V."/>
            <person name="Salamov A."/>
            <person name="Braich B."/>
            <person name="Kosarev P."/>
            <person name="Mahmoud A."/>
            <person name="Hajiyev E."/>
            <person name="Babayeva S."/>
            <person name="Izzatullayeva V."/>
            <person name="Mammadov A."/>
            <person name="Mammadov A."/>
            <person name="Sharifova S."/>
            <person name="Ojaghi J."/>
            <person name="Eynullazada K."/>
            <person name="Bayramov B."/>
            <person name="Abdulazimova A."/>
            <person name="Shahmuradov I."/>
        </authorList>
    </citation>
    <scope>NUCLEOTIDE SEQUENCE [LARGE SCALE GENOMIC DNA]</scope>
    <source>
        <strain evidence="5">cv. AG2017</strain>
        <tissue evidence="4">Leaf</tissue>
    </source>
</reference>
<dbReference type="PROSITE" id="PS50829">
    <property type="entry name" value="GYF"/>
    <property type="match status" value="1"/>
</dbReference>
<dbReference type="EMBL" id="PGOL01000700">
    <property type="protein sequence ID" value="PKI65941.1"/>
    <property type="molecule type" value="Genomic_DNA"/>
</dbReference>
<feature type="region of interest" description="Disordered" evidence="2">
    <location>
        <begin position="514"/>
        <end position="549"/>
    </location>
</feature>
<dbReference type="SMART" id="SM00444">
    <property type="entry name" value="GYF"/>
    <property type="match status" value="1"/>
</dbReference>
<feature type="compositionally biased region" description="Basic and acidic residues" evidence="2">
    <location>
        <begin position="1291"/>
        <end position="1304"/>
    </location>
</feature>
<dbReference type="STRING" id="22663.A0A2I0KBM9"/>
<dbReference type="InterPro" id="IPR035445">
    <property type="entry name" value="GYF-like_dom_sf"/>
</dbReference>
<feature type="region of interest" description="Disordered" evidence="2">
    <location>
        <begin position="1642"/>
        <end position="1675"/>
    </location>
</feature>
<keyword evidence="5" id="KW-1185">Reference proteome</keyword>
<feature type="compositionally biased region" description="Basic and acidic residues" evidence="2">
    <location>
        <begin position="232"/>
        <end position="357"/>
    </location>
</feature>
<feature type="compositionally biased region" description="Basic and acidic residues" evidence="2">
    <location>
        <begin position="537"/>
        <end position="549"/>
    </location>
</feature>
<dbReference type="PANTHER" id="PTHR47471:SF1">
    <property type="entry name" value="PROTEIN ESSENTIAL FOR POTEXVIRUS ACCUMULATION 1"/>
    <property type="match status" value="1"/>
</dbReference>
<feature type="compositionally biased region" description="Polar residues" evidence="2">
    <location>
        <begin position="1563"/>
        <end position="1580"/>
    </location>
</feature>
<feature type="coiled-coil region" evidence="1">
    <location>
        <begin position="972"/>
        <end position="999"/>
    </location>
</feature>
<feature type="compositionally biased region" description="Low complexity" evidence="2">
    <location>
        <begin position="1661"/>
        <end position="1673"/>
    </location>
</feature>
<protein>
    <recommendedName>
        <fullName evidence="3">GYF domain-containing protein</fullName>
    </recommendedName>
</protein>